<dbReference type="EMBL" id="CP144747">
    <property type="protein sequence ID" value="WVZ66181.1"/>
    <property type="molecule type" value="Genomic_DNA"/>
</dbReference>
<evidence type="ECO:0000313" key="2">
    <source>
        <dbReference type="EMBL" id="WVZ66181.1"/>
    </source>
</evidence>
<proteinExistence type="predicted"/>
<name>A0AAQ3T460_PASNO</name>
<sequence length="97" mass="10388">ARLGHRLPISPAVAPPAPCPARSRRRQPISPAPSRRQHPDPTAAIPLTRLRGLPFPPAHVAPSDAEVLLPARRRHAWTAGWGEEAAANLASIVQLIS</sequence>
<organism evidence="2 3">
    <name type="scientific">Paspalum notatum var. saurae</name>
    <dbReference type="NCBI Taxonomy" id="547442"/>
    <lineage>
        <taxon>Eukaryota</taxon>
        <taxon>Viridiplantae</taxon>
        <taxon>Streptophyta</taxon>
        <taxon>Embryophyta</taxon>
        <taxon>Tracheophyta</taxon>
        <taxon>Spermatophyta</taxon>
        <taxon>Magnoliopsida</taxon>
        <taxon>Liliopsida</taxon>
        <taxon>Poales</taxon>
        <taxon>Poaceae</taxon>
        <taxon>PACMAD clade</taxon>
        <taxon>Panicoideae</taxon>
        <taxon>Andropogonodae</taxon>
        <taxon>Paspaleae</taxon>
        <taxon>Paspalinae</taxon>
        <taxon>Paspalum</taxon>
    </lineage>
</organism>
<gene>
    <name evidence="2" type="ORF">U9M48_015443</name>
</gene>
<keyword evidence="3" id="KW-1185">Reference proteome</keyword>
<reference evidence="2 3" key="1">
    <citation type="submission" date="2024-02" db="EMBL/GenBank/DDBJ databases">
        <title>High-quality chromosome-scale genome assembly of Pensacola bahiagrass (Paspalum notatum Flugge var. saurae).</title>
        <authorList>
            <person name="Vega J.M."/>
            <person name="Podio M."/>
            <person name="Orjuela J."/>
            <person name="Siena L.A."/>
            <person name="Pessino S.C."/>
            <person name="Combes M.C."/>
            <person name="Mariac C."/>
            <person name="Albertini E."/>
            <person name="Pupilli F."/>
            <person name="Ortiz J.P.A."/>
            <person name="Leblanc O."/>
        </authorList>
    </citation>
    <scope>NUCLEOTIDE SEQUENCE [LARGE SCALE GENOMIC DNA]</scope>
    <source>
        <strain evidence="2">R1</strain>
        <tissue evidence="2">Leaf</tissue>
    </source>
</reference>
<protein>
    <submittedName>
        <fullName evidence="2">Uncharacterized protein</fullName>
    </submittedName>
</protein>
<feature type="non-terminal residue" evidence="2">
    <location>
        <position position="1"/>
    </location>
</feature>
<accession>A0AAQ3T460</accession>
<dbReference type="AlphaFoldDB" id="A0AAQ3T460"/>
<feature type="region of interest" description="Disordered" evidence="1">
    <location>
        <begin position="1"/>
        <end position="44"/>
    </location>
</feature>
<evidence type="ECO:0000256" key="1">
    <source>
        <dbReference type="SAM" id="MobiDB-lite"/>
    </source>
</evidence>
<evidence type="ECO:0000313" key="3">
    <source>
        <dbReference type="Proteomes" id="UP001341281"/>
    </source>
</evidence>
<dbReference type="Proteomes" id="UP001341281">
    <property type="component" value="Chromosome 03"/>
</dbReference>